<proteinExistence type="predicted"/>
<dbReference type="InterPro" id="IPR050487">
    <property type="entry name" value="FtsQ_DivIB"/>
</dbReference>
<evidence type="ECO:0000256" key="3">
    <source>
        <dbReference type="ARBA" id="ARBA00022618"/>
    </source>
</evidence>
<dbReference type="EMBL" id="ACJM01000006">
    <property type="protein sequence ID" value="EEG77623.1"/>
    <property type="molecule type" value="Genomic_DNA"/>
</dbReference>
<comment type="subcellular location">
    <subcellularLocation>
        <location evidence="1">Membrane</location>
    </subcellularLocation>
</comment>
<evidence type="ECO:0000256" key="4">
    <source>
        <dbReference type="ARBA" id="ARBA00022692"/>
    </source>
</evidence>
<feature type="transmembrane region" description="Helical" evidence="8">
    <location>
        <begin position="29"/>
        <end position="46"/>
    </location>
</feature>
<dbReference type="Proteomes" id="UP000006443">
    <property type="component" value="Unassembled WGS sequence"/>
</dbReference>
<dbReference type="Pfam" id="PF08478">
    <property type="entry name" value="POTRA_1"/>
    <property type="match status" value="1"/>
</dbReference>
<keyword evidence="5 8" id="KW-1133">Transmembrane helix</keyword>
<evidence type="ECO:0000256" key="7">
    <source>
        <dbReference type="ARBA" id="ARBA00023306"/>
    </source>
</evidence>
<evidence type="ECO:0000313" key="11">
    <source>
        <dbReference type="Proteomes" id="UP000006443"/>
    </source>
</evidence>
<dbReference type="RefSeq" id="WP_008516020.1">
    <property type="nucleotide sequence ID" value="NZ_ACJM01000006.1"/>
</dbReference>
<keyword evidence="11" id="KW-1185">Reference proteome</keyword>
<dbReference type="STRING" id="555088.DealDRAFT_1343"/>
<keyword evidence="2" id="KW-1003">Cell membrane</keyword>
<dbReference type="OrthoDB" id="1748794at2"/>
<dbReference type="PROSITE" id="PS51779">
    <property type="entry name" value="POTRA"/>
    <property type="match status" value="1"/>
</dbReference>
<protein>
    <submittedName>
        <fullName evidence="10">Polypeptide-transport-associated domain protein FtsQ-type</fullName>
    </submittedName>
</protein>
<dbReference type="InterPro" id="IPR013685">
    <property type="entry name" value="POTRA_FtsQ_type"/>
</dbReference>
<accession>C0GFT4</accession>
<dbReference type="PANTHER" id="PTHR37820:SF1">
    <property type="entry name" value="CELL DIVISION PROTEIN FTSQ"/>
    <property type="match status" value="1"/>
</dbReference>
<evidence type="ECO:0000256" key="8">
    <source>
        <dbReference type="SAM" id="Phobius"/>
    </source>
</evidence>
<feature type="domain" description="POTRA" evidence="9">
    <location>
        <begin position="51"/>
        <end position="121"/>
    </location>
</feature>
<keyword evidence="6 8" id="KW-0472">Membrane</keyword>
<keyword evidence="4 8" id="KW-0812">Transmembrane</keyword>
<evidence type="ECO:0000259" key="9">
    <source>
        <dbReference type="PROSITE" id="PS51779"/>
    </source>
</evidence>
<dbReference type="InterPro" id="IPR034746">
    <property type="entry name" value="POTRA"/>
</dbReference>
<comment type="caution">
    <text evidence="10">The sequence shown here is derived from an EMBL/GenBank/DDBJ whole genome shotgun (WGS) entry which is preliminary data.</text>
</comment>
<dbReference type="GO" id="GO:0051301">
    <property type="term" value="P:cell division"/>
    <property type="evidence" value="ECO:0007669"/>
    <property type="project" value="UniProtKB-KW"/>
</dbReference>
<dbReference type="GO" id="GO:0005886">
    <property type="term" value="C:plasma membrane"/>
    <property type="evidence" value="ECO:0007669"/>
    <property type="project" value="TreeGrafter"/>
</dbReference>
<organism evidence="10 11">
    <name type="scientific">Dethiobacter alkaliphilus AHT 1</name>
    <dbReference type="NCBI Taxonomy" id="555088"/>
    <lineage>
        <taxon>Bacteria</taxon>
        <taxon>Bacillati</taxon>
        <taxon>Bacillota</taxon>
        <taxon>Dethiobacteria</taxon>
        <taxon>Dethiobacterales</taxon>
        <taxon>Dethiobacteraceae</taxon>
        <taxon>Dethiobacter</taxon>
    </lineage>
</organism>
<evidence type="ECO:0000313" key="10">
    <source>
        <dbReference type="EMBL" id="EEG77623.1"/>
    </source>
</evidence>
<evidence type="ECO:0000256" key="1">
    <source>
        <dbReference type="ARBA" id="ARBA00004370"/>
    </source>
</evidence>
<reference evidence="10 11" key="1">
    <citation type="submission" date="2009-02" db="EMBL/GenBank/DDBJ databases">
        <title>Sequencing of the draft genome and assembly of Dethiobacter alkaliphilus AHT 1.</title>
        <authorList>
            <consortium name="US DOE Joint Genome Institute (JGI-PGF)"/>
            <person name="Lucas S."/>
            <person name="Copeland A."/>
            <person name="Lapidus A."/>
            <person name="Glavina del Rio T."/>
            <person name="Dalin E."/>
            <person name="Tice H."/>
            <person name="Bruce D."/>
            <person name="Goodwin L."/>
            <person name="Pitluck S."/>
            <person name="Larimer F."/>
            <person name="Land M.L."/>
            <person name="Hauser L."/>
            <person name="Muyzer G."/>
        </authorList>
    </citation>
    <scope>NUCLEOTIDE SEQUENCE [LARGE SCALE GENOMIC DNA]</scope>
    <source>
        <strain evidence="10 11">AHT 1</strain>
    </source>
</reference>
<dbReference type="eggNOG" id="COG1589">
    <property type="taxonomic scope" value="Bacteria"/>
</dbReference>
<keyword evidence="3" id="KW-0132">Cell division</keyword>
<dbReference type="InterPro" id="IPR005548">
    <property type="entry name" value="Cell_div_FtsQ/DivIB_C"/>
</dbReference>
<dbReference type="AlphaFoldDB" id="C0GFT4"/>
<dbReference type="Gene3D" id="3.10.20.310">
    <property type="entry name" value="membrane protein fhac"/>
    <property type="match status" value="1"/>
</dbReference>
<name>C0GFT4_DETAL</name>
<evidence type="ECO:0000256" key="2">
    <source>
        <dbReference type="ARBA" id="ARBA00022475"/>
    </source>
</evidence>
<dbReference type="Pfam" id="PF03799">
    <property type="entry name" value="FtsQ_DivIB_C"/>
    <property type="match status" value="1"/>
</dbReference>
<keyword evidence="7" id="KW-0131">Cell cycle</keyword>
<gene>
    <name evidence="10" type="ORF">DealDRAFT_1343</name>
</gene>
<evidence type="ECO:0000256" key="6">
    <source>
        <dbReference type="ARBA" id="ARBA00023136"/>
    </source>
</evidence>
<evidence type="ECO:0000256" key="5">
    <source>
        <dbReference type="ARBA" id="ARBA00022989"/>
    </source>
</evidence>
<dbReference type="PANTHER" id="PTHR37820">
    <property type="entry name" value="CELL DIVISION PROTEIN DIVIB"/>
    <property type="match status" value="1"/>
</dbReference>
<sequence>MDKQLRKRRTFNAKQAVSPEKVKKVRRRLLGFLLLLMMIWLILGFVRSDFFQLEEIIISGNTHTTESEIRDALVVAEGINIWQLNPARLQEKVAAIPRIAEAEVSRRLPRGLEVDILEKEAMALVPYRDYLLEIGYDGMVLGTTQDPKDYGRPLLTGLGPVELAVGNELLSDSKLEATAEVMRSMEEEAIALSEVNLGDEENVVVVTLDGMTVWLGRGEFSQKASLLKEIMGQLPVDPAEGYLDLRVTRAPNFHVLDDDKTQKNN</sequence>